<evidence type="ECO:0000256" key="2">
    <source>
        <dbReference type="ARBA" id="ARBA00022454"/>
    </source>
</evidence>
<evidence type="ECO:0000313" key="10">
    <source>
        <dbReference type="Proteomes" id="UP000288216"/>
    </source>
</evidence>
<dbReference type="GO" id="GO:0005524">
    <property type="term" value="F:ATP binding"/>
    <property type="evidence" value="ECO:0007669"/>
    <property type="project" value="InterPro"/>
</dbReference>
<organism evidence="9 10">
    <name type="scientific">Scyliorhinus torazame</name>
    <name type="common">Cloudy catshark</name>
    <name type="synonym">Catulus torazame</name>
    <dbReference type="NCBI Taxonomy" id="75743"/>
    <lineage>
        <taxon>Eukaryota</taxon>
        <taxon>Metazoa</taxon>
        <taxon>Chordata</taxon>
        <taxon>Craniata</taxon>
        <taxon>Vertebrata</taxon>
        <taxon>Chondrichthyes</taxon>
        <taxon>Elasmobranchii</taxon>
        <taxon>Galeomorphii</taxon>
        <taxon>Galeoidea</taxon>
        <taxon>Carcharhiniformes</taxon>
        <taxon>Scyliorhinidae</taxon>
        <taxon>Scyliorhinus</taxon>
    </lineage>
</organism>
<dbReference type="GO" id="GO:0000776">
    <property type="term" value="C:kinetochore"/>
    <property type="evidence" value="ECO:0007669"/>
    <property type="project" value="UniProtKB-KW"/>
</dbReference>
<evidence type="ECO:0000259" key="7">
    <source>
        <dbReference type="PROSITE" id="PS50011"/>
    </source>
</evidence>
<feature type="compositionally biased region" description="Polar residues" evidence="6">
    <location>
        <begin position="407"/>
        <end position="417"/>
    </location>
</feature>
<keyword evidence="4" id="KW-0137">Centromere</keyword>
<dbReference type="Pfam" id="PF08311">
    <property type="entry name" value="Mad3_BUB1_I"/>
    <property type="match status" value="1"/>
</dbReference>
<dbReference type="PANTHER" id="PTHR14030">
    <property type="entry name" value="MITOTIC CHECKPOINT SERINE/THREONINE-PROTEIN KINASE BUB1"/>
    <property type="match status" value="1"/>
</dbReference>
<dbReference type="GO" id="GO:0007094">
    <property type="term" value="P:mitotic spindle assembly checkpoint signaling"/>
    <property type="evidence" value="ECO:0007669"/>
    <property type="project" value="InterPro"/>
</dbReference>
<dbReference type="Gene3D" id="6.10.130.20">
    <property type="match status" value="1"/>
</dbReference>
<evidence type="ECO:0000256" key="4">
    <source>
        <dbReference type="ARBA" id="ARBA00023328"/>
    </source>
</evidence>
<dbReference type="InterPro" id="IPR011009">
    <property type="entry name" value="Kinase-like_dom_sf"/>
</dbReference>
<sequence>MGQINCSTTPLDFYNYMYSRGIGIKSAAVYLAWAQVLEMKGNFQTADSIFQKGIHNSAEPMDMLMHHHGCFRARASQNLFPMTTENPIRSEPGSLGNQHSVAFAAQNDFRHEPLENSQFISQELSPLNTFGMNTKPMGLETAPKSQDLHSQLLQESTQNGCNGEPSTLPSCGTESNSLISNASKLVHQNESHGESQEAPGELQQIIMYHKDVLYSGDKETCFEEIRAKEHIARSEQKEKEKLKEMVKTAKADEIRSLEQKLDQLRVQLRLTLDREQEMLKTSSQNALQVIPAPSPLPTKSAAVSSATVLQNKTDAKEGNELDSSLRACAGTVATASFAATPLQQSQCGVSSLLPEFDHNQRSPGVQPGFRFYGEPEKSLSNMWAHVDAPTGPIATGINESISKEQFMNRSDNSSRISLSRPREGNVSGLVGNRSHTPNSSFGLVQATPSKVLPSPTVYTKEALDAIMDMFQAPVIPALPQREENGSVFAEDQMEVEETDSKTFCKKDDNHQSMETQGMNFAPPSTFQFSIFEDDAGGVNSIQNDLNSKPAESKPWGEFSEKPFTASKAKCTDDRAIWAACDNRTLAINPNDTADFGFVAPIASTPFYGVPSQPKQDSEDYSEENTQLNNDGHVALHSSKEEIFQLSKIRKISPIQDLRPESINSISIPAVDPSINCQDISNEPPISVEYQMIEEEQEPCSLLTLEECLKPEQSFCCLEEMYCSDRQFEEPVETPTETGLIIKNPWDKNLISELLSNLTKPLSSYGSFLTWMDNMPIVRPKINLSLGNEMFHVANLLGQGSFAHVYRATILDMNNLSDVRNQQKVSLKVQKTSNPWEFYISTQLNERLKPKFCCLYNNIYSGHYFKNGSILVGELYSFGTLLNAVNLYKTMNEKAMPQPLVIYFAIHILFIMEQLHSIGIIHGDVKPDNFILGERFVSS</sequence>
<dbReference type="EMBL" id="BFAA01001645">
    <property type="protein sequence ID" value="GCB68582.1"/>
    <property type="molecule type" value="Genomic_DNA"/>
</dbReference>
<dbReference type="STRING" id="75743.A0A401P630"/>
<dbReference type="Gene3D" id="1.10.510.10">
    <property type="entry name" value="Transferase(Phosphotransferase) domain 1"/>
    <property type="match status" value="1"/>
</dbReference>
<feature type="coiled-coil region" evidence="5">
    <location>
        <begin position="225"/>
        <end position="274"/>
    </location>
</feature>
<gene>
    <name evidence="9" type="ORF">scyTo_0005325</name>
</gene>
<comment type="caution">
    <text evidence="9">The sequence shown here is derived from an EMBL/GenBank/DDBJ whole genome shotgun (WGS) entry which is preliminary data.</text>
</comment>
<accession>A0A401P630</accession>
<dbReference type="SMART" id="SM00777">
    <property type="entry name" value="Mad3_BUB1_I"/>
    <property type="match status" value="1"/>
</dbReference>
<proteinExistence type="predicted"/>
<comment type="subcellular location">
    <subcellularLocation>
        <location evidence="1">Chromosome</location>
        <location evidence="1">Centromere</location>
        <location evidence="1">Kinetochore</location>
    </subcellularLocation>
</comment>
<dbReference type="Proteomes" id="UP000288216">
    <property type="component" value="Unassembled WGS sequence"/>
</dbReference>
<dbReference type="SUPFAM" id="SSF56112">
    <property type="entry name" value="Protein kinase-like (PK-like)"/>
    <property type="match status" value="1"/>
</dbReference>
<keyword evidence="3" id="KW-0995">Kinetochore</keyword>
<dbReference type="InterPro" id="IPR000719">
    <property type="entry name" value="Prot_kinase_dom"/>
</dbReference>
<dbReference type="PROSITE" id="PS50011">
    <property type="entry name" value="PROTEIN_KINASE_DOM"/>
    <property type="match status" value="1"/>
</dbReference>
<dbReference type="Pfam" id="PF00069">
    <property type="entry name" value="Pkinase"/>
    <property type="match status" value="1"/>
</dbReference>
<dbReference type="Gene3D" id="1.25.40.430">
    <property type="match status" value="1"/>
</dbReference>
<evidence type="ECO:0000259" key="8">
    <source>
        <dbReference type="PROSITE" id="PS51489"/>
    </source>
</evidence>
<dbReference type="AlphaFoldDB" id="A0A401P630"/>
<dbReference type="InterPro" id="IPR015661">
    <property type="entry name" value="Bub1/Mad3"/>
</dbReference>
<dbReference type="InterPro" id="IPR008271">
    <property type="entry name" value="Ser/Thr_kinase_AS"/>
</dbReference>
<name>A0A401P630_SCYTO</name>
<keyword evidence="10" id="KW-1185">Reference proteome</keyword>
<dbReference type="OrthoDB" id="248495at2759"/>
<evidence type="ECO:0000256" key="5">
    <source>
        <dbReference type="SAM" id="Coils"/>
    </source>
</evidence>
<keyword evidence="5" id="KW-0175">Coiled coil</keyword>
<feature type="domain" description="Protein kinase" evidence="7">
    <location>
        <begin position="790"/>
        <end position="938"/>
    </location>
</feature>
<keyword evidence="2" id="KW-0158">Chromosome</keyword>
<evidence type="ECO:0000256" key="6">
    <source>
        <dbReference type="SAM" id="MobiDB-lite"/>
    </source>
</evidence>
<dbReference type="PROSITE" id="PS51489">
    <property type="entry name" value="BUB1_N"/>
    <property type="match status" value="1"/>
</dbReference>
<evidence type="ECO:0000313" key="9">
    <source>
        <dbReference type="EMBL" id="GCB68582.1"/>
    </source>
</evidence>
<dbReference type="GO" id="GO:0005634">
    <property type="term" value="C:nucleus"/>
    <property type="evidence" value="ECO:0007669"/>
    <property type="project" value="TreeGrafter"/>
</dbReference>
<evidence type="ECO:0000256" key="3">
    <source>
        <dbReference type="ARBA" id="ARBA00022838"/>
    </source>
</evidence>
<evidence type="ECO:0000256" key="1">
    <source>
        <dbReference type="ARBA" id="ARBA00004629"/>
    </source>
</evidence>
<dbReference type="PROSITE" id="PS00108">
    <property type="entry name" value="PROTEIN_KINASE_ST"/>
    <property type="match status" value="1"/>
</dbReference>
<dbReference type="PANTHER" id="PTHR14030:SF26">
    <property type="entry name" value="MITOTIC CHECKPOINT SERINE_THREONINE-PROTEIN KINASE BUB1"/>
    <property type="match status" value="1"/>
</dbReference>
<protein>
    <recommendedName>
        <fullName evidence="11">Protein kinase domain-containing protein</fullName>
    </recommendedName>
</protein>
<dbReference type="GO" id="GO:0004672">
    <property type="term" value="F:protein kinase activity"/>
    <property type="evidence" value="ECO:0007669"/>
    <property type="project" value="InterPro"/>
</dbReference>
<feature type="domain" description="BUB1 N-terminal" evidence="8">
    <location>
        <begin position="1"/>
        <end position="98"/>
    </location>
</feature>
<dbReference type="GO" id="GO:0051754">
    <property type="term" value="P:meiotic sister chromatid cohesion, centromeric"/>
    <property type="evidence" value="ECO:0007669"/>
    <property type="project" value="TreeGrafter"/>
</dbReference>
<dbReference type="InterPro" id="IPR013212">
    <property type="entry name" value="Mad3/Bub1_I"/>
</dbReference>
<evidence type="ECO:0008006" key="11">
    <source>
        <dbReference type="Google" id="ProtNLM"/>
    </source>
</evidence>
<feature type="region of interest" description="Disordered" evidence="6">
    <location>
        <begin position="407"/>
        <end position="434"/>
    </location>
</feature>
<reference evidence="9 10" key="1">
    <citation type="journal article" date="2018" name="Nat. Ecol. Evol.">
        <title>Shark genomes provide insights into elasmobranch evolution and the origin of vertebrates.</title>
        <authorList>
            <person name="Hara Y"/>
            <person name="Yamaguchi K"/>
            <person name="Onimaru K"/>
            <person name="Kadota M"/>
            <person name="Koyanagi M"/>
            <person name="Keeley SD"/>
            <person name="Tatsumi K"/>
            <person name="Tanaka K"/>
            <person name="Motone F"/>
            <person name="Kageyama Y"/>
            <person name="Nozu R"/>
            <person name="Adachi N"/>
            <person name="Nishimura O"/>
            <person name="Nakagawa R"/>
            <person name="Tanegashima C"/>
            <person name="Kiyatake I"/>
            <person name="Matsumoto R"/>
            <person name="Murakumo K"/>
            <person name="Nishida K"/>
            <person name="Terakita A"/>
            <person name="Kuratani S"/>
            <person name="Sato K"/>
            <person name="Hyodo S Kuraku.S."/>
        </authorList>
    </citation>
    <scope>NUCLEOTIDE SEQUENCE [LARGE SCALE GENOMIC DNA]</scope>
</reference>